<keyword evidence="3" id="KW-1185">Reference proteome</keyword>
<comment type="caution">
    <text evidence="2">The sequence shown here is derived from an EMBL/GenBank/DDBJ whole genome shotgun (WGS) entry which is preliminary data.</text>
</comment>
<accession>A0AAV5NBI0</accession>
<name>A0AAV5NBI0_9PROT</name>
<evidence type="ECO:0000313" key="3">
    <source>
        <dbReference type="Proteomes" id="UP001156614"/>
    </source>
</evidence>
<keyword evidence="1" id="KW-1133">Transmembrane helix</keyword>
<gene>
    <name evidence="2" type="ORF">GCM10007867_06160</name>
</gene>
<evidence type="ECO:0000256" key="1">
    <source>
        <dbReference type="SAM" id="Phobius"/>
    </source>
</evidence>
<feature type="transmembrane region" description="Helical" evidence="1">
    <location>
        <begin position="7"/>
        <end position="26"/>
    </location>
</feature>
<proteinExistence type="predicted"/>
<dbReference type="EMBL" id="BSNU01000001">
    <property type="protein sequence ID" value="GLQ61771.1"/>
    <property type="molecule type" value="Genomic_DNA"/>
</dbReference>
<evidence type="ECO:0000313" key="2">
    <source>
        <dbReference type="EMBL" id="GLQ61771.1"/>
    </source>
</evidence>
<organism evidence="2 3">
    <name type="scientific">Gluconobacter cerinus</name>
    <dbReference type="NCBI Taxonomy" id="38307"/>
    <lineage>
        <taxon>Bacteria</taxon>
        <taxon>Pseudomonadati</taxon>
        <taxon>Pseudomonadota</taxon>
        <taxon>Alphaproteobacteria</taxon>
        <taxon>Acetobacterales</taxon>
        <taxon>Acetobacteraceae</taxon>
        <taxon>Gluconobacter</taxon>
    </lineage>
</organism>
<dbReference type="Proteomes" id="UP001156614">
    <property type="component" value="Unassembled WGS sequence"/>
</dbReference>
<sequence length="72" mass="8518">MLGRVAVFKFNFGYMAYIALCIMDIINNPFNVYIYFGKIAVIRNIIGKFVFEFYQTIDKMKRDVLEIYSVNN</sequence>
<keyword evidence="1" id="KW-0812">Transmembrane</keyword>
<keyword evidence="1" id="KW-0472">Membrane</keyword>
<reference evidence="3" key="1">
    <citation type="journal article" date="2019" name="Int. J. Syst. Evol. Microbiol.">
        <title>The Global Catalogue of Microorganisms (GCM) 10K type strain sequencing project: providing services to taxonomists for standard genome sequencing and annotation.</title>
        <authorList>
            <consortium name="The Broad Institute Genomics Platform"/>
            <consortium name="The Broad Institute Genome Sequencing Center for Infectious Disease"/>
            <person name="Wu L."/>
            <person name="Ma J."/>
        </authorList>
    </citation>
    <scope>NUCLEOTIDE SEQUENCE [LARGE SCALE GENOMIC DNA]</scope>
    <source>
        <strain evidence="3">NBRC 3267</strain>
    </source>
</reference>
<dbReference type="AlphaFoldDB" id="A0AAV5NBI0"/>
<protein>
    <submittedName>
        <fullName evidence="2">Uncharacterized protein</fullName>
    </submittedName>
</protein>